<dbReference type="InterPro" id="IPR010559">
    <property type="entry name" value="Sig_transdc_His_kin_internal"/>
</dbReference>
<keyword evidence="2" id="KW-0812">Transmembrane</keyword>
<keyword evidence="2" id="KW-1133">Transmembrane helix</keyword>
<dbReference type="InterPro" id="IPR036890">
    <property type="entry name" value="HATPase_C_sf"/>
</dbReference>
<keyword evidence="2" id="KW-0472">Membrane</keyword>
<dbReference type="InterPro" id="IPR050640">
    <property type="entry name" value="Bact_2-comp_sensor_kinase"/>
</dbReference>
<name>A0A6G1XA51_9BACI</name>
<comment type="caution">
    <text evidence="5">The sequence shown here is derived from an EMBL/GenBank/DDBJ whole genome shotgun (WGS) entry which is preliminary data.</text>
</comment>
<evidence type="ECO:0000313" key="6">
    <source>
        <dbReference type="Proteomes" id="UP000480185"/>
    </source>
</evidence>
<reference evidence="5 6" key="1">
    <citation type="submission" date="2019-11" db="EMBL/GenBank/DDBJ databases">
        <authorList>
            <person name="Li J."/>
        </authorList>
    </citation>
    <scope>NUCLEOTIDE SEQUENCE [LARGE SCALE GENOMIC DNA]</scope>
    <source>
        <strain evidence="5 6">J4</strain>
    </source>
</reference>
<dbReference type="OrthoDB" id="9776552at2"/>
<dbReference type="PANTHER" id="PTHR34220:SF7">
    <property type="entry name" value="SENSOR HISTIDINE KINASE YPDA"/>
    <property type="match status" value="1"/>
</dbReference>
<dbReference type="Gene3D" id="3.30.565.10">
    <property type="entry name" value="Histidine kinase-like ATPase, C-terminal domain"/>
    <property type="match status" value="1"/>
</dbReference>
<feature type="compositionally biased region" description="Basic and acidic residues" evidence="1">
    <location>
        <begin position="251"/>
        <end position="260"/>
    </location>
</feature>
<dbReference type="InterPro" id="IPR003594">
    <property type="entry name" value="HATPase_dom"/>
</dbReference>
<accession>A0A6G1XA51</accession>
<dbReference type="PANTHER" id="PTHR34220">
    <property type="entry name" value="SENSOR HISTIDINE KINASE YPDA"/>
    <property type="match status" value="1"/>
</dbReference>
<protein>
    <submittedName>
        <fullName evidence="5">Sensor histidine kinase</fullName>
    </submittedName>
</protein>
<evidence type="ECO:0000313" key="5">
    <source>
        <dbReference type="EMBL" id="MRG87883.1"/>
    </source>
</evidence>
<dbReference type="Pfam" id="PF06580">
    <property type="entry name" value="His_kinase"/>
    <property type="match status" value="1"/>
</dbReference>
<gene>
    <name evidence="5" type="ORF">GH754_16585</name>
</gene>
<feature type="domain" description="Signal transduction histidine kinase internal region" evidence="4">
    <location>
        <begin position="57"/>
        <end position="132"/>
    </location>
</feature>
<keyword evidence="5" id="KW-0808">Transferase</keyword>
<sequence>MLISQEWFTTMIIIAVFIPIISVIALFMIMGYEKEFRLMKVKQQNVELEKDFQQSKYMQLNAQIQPHFLFNTINLILGYARLDEKRQLVNTIENFSQYLRFSYQVQDQLIPLSMEFEQTKKYLAIQQARFESYLTIEYEVDSEVYDALVPPYTLQTLTENAFKHGLEKKAGEKYLKILLKNDDTRLVIQVIDNGVGINLKQMEATPSGHGLDNIQRRLMLLFGKENVNLLVCPSDTGTTASVSFPLQTNKSGEEHENTPS</sequence>
<dbReference type="EMBL" id="WJNH01000013">
    <property type="protein sequence ID" value="MRG87883.1"/>
    <property type="molecule type" value="Genomic_DNA"/>
</dbReference>
<feature type="domain" description="Histidine kinase/HSP90-like ATPase" evidence="3">
    <location>
        <begin position="154"/>
        <end position="247"/>
    </location>
</feature>
<dbReference type="AlphaFoldDB" id="A0A6G1XA51"/>
<dbReference type="SUPFAM" id="SSF55874">
    <property type="entry name" value="ATPase domain of HSP90 chaperone/DNA topoisomerase II/histidine kinase"/>
    <property type="match status" value="1"/>
</dbReference>
<proteinExistence type="predicted"/>
<feature type="compositionally biased region" description="Polar residues" evidence="1">
    <location>
        <begin position="241"/>
        <end position="250"/>
    </location>
</feature>
<keyword evidence="6" id="KW-1185">Reference proteome</keyword>
<keyword evidence="5" id="KW-0418">Kinase</keyword>
<feature type="transmembrane region" description="Helical" evidence="2">
    <location>
        <begin position="12"/>
        <end position="32"/>
    </location>
</feature>
<evidence type="ECO:0000256" key="1">
    <source>
        <dbReference type="SAM" id="MobiDB-lite"/>
    </source>
</evidence>
<evidence type="ECO:0000259" key="4">
    <source>
        <dbReference type="Pfam" id="PF06580"/>
    </source>
</evidence>
<evidence type="ECO:0000256" key="2">
    <source>
        <dbReference type="SAM" id="Phobius"/>
    </source>
</evidence>
<dbReference type="GO" id="GO:0016020">
    <property type="term" value="C:membrane"/>
    <property type="evidence" value="ECO:0007669"/>
    <property type="project" value="InterPro"/>
</dbReference>
<evidence type="ECO:0000259" key="3">
    <source>
        <dbReference type="Pfam" id="PF02518"/>
    </source>
</evidence>
<organism evidence="5 6">
    <name type="scientific">Salinibacillus xinjiangensis</name>
    <dbReference type="NCBI Taxonomy" id="1229268"/>
    <lineage>
        <taxon>Bacteria</taxon>
        <taxon>Bacillati</taxon>
        <taxon>Bacillota</taxon>
        <taxon>Bacilli</taxon>
        <taxon>Bacillales</taxon>
        <taxon>Bacillaceae</taxon>
        <taxon>Salinibacillus</taxon>
    </lineage>
</organism>
<dbReference type="RefSeq" id="WP_153729774.1">
    <property type="nucleotide sequence ID" value="NZ_WJNH01000013.1"/>
</dbReference>
<feature type="region of interest" description="Disordered" evidence="1">
    <location>
        <begin position="241"/>
        <end position="260"/>
    </location>
</feature>
<dbReference type="Proteomes" id="UP000480185">
    <property type="component" value="Unassembled WGS sequence"/>
</dbReference>
<dbReference type="GO" id="GO:0000155">
    <property type="term" value="F:phosphorelay sensor kinase activity"/>
    <property type="evidence" value="ECO:0007669"/>
    <property type="project" value="InterPro"/>
</dbReference>
<dbReference type="Pfam" id="PF02518">
    <property type="entry name" value="HATPase_c"/>
    <property type="match status" value="1"/>
</dbReference>